<evidence type="ECO:0000256" key="7">
    <source>
        <dbReference type="RuleBase" id="RU003835"/>
    </source>
</evidence>
<dbReference type="InterPro" id="IPR000890">
    <property type="entry name" value="Aliphatic_acid_kin_short-chain"/>
</dbReference>
<keyword evidence="6" id="KW-0963">Cytoplasm</keyword>
<dbReference type="HAMAP" id="MF_00020">
    <property type="entry name" value="Acetate_kinase"/>
    <property type="match status" value="1"/>
</dbReference>
<comment type="cofactor">
    <cofactor evidence="6">
        <name>Mg(2+)</name>
        <dbReference type="ChEBI" id="CHEBI:18420"/>
    </cofactor>
    <cofactor evidence="6">
        <name>Mn(2+)</name>
        <dbReference type="ChEBI" id="CHEBI:29035"/>
    </cofactor>
    <text evidence="6">Mg(2+). Can also accept Mn(2+).</text>
</comment>
<comment type="subcellular location">
    <subcellularLocation>
        <location evidence="6">Cytoplasm</location>
    </subcellularLocation>
</comment>
<dbReference type="FunCoup" id="W0RPC2">
    <property type="interactions" value="433"/>
</dbReference>
<dbReference type="InParanoid" id="W0RPC2"/>
<comment type="catalytic activity">
    <reaction evidence="6">
        <text>acetate + ATP = acetyl phosphate + ADP</text>
        <dbReference type="Rhea" id="RHEA:11352"/>
        <dbReference type="ChEBI" id="CHEBI:22191"/>
        <dbReference type="ChEBI" id="CHEBI:30089"/>
        <dbReference type="ChEBI" id="CHEBI:30616"/>
        <dbReference type="ChEBI" id="CHEBI:456216"/>
        <dbReference type="EC" id="2.7.2.1"/>
    </reaction>
</comment>
<dbReference type="OrthoDB" id="9802453at2"/>
<dbReference type="EMBL" id="CP007128">
    <property type="protein sequence ID" value="AHG91323.1"/>
    <property type="molecule type" value="Genomic_DNA"/>
</dbReference>
<feature type="binding site" evidence="6">
    <location>
        <begin position="216"/>
        <end position="220"/>
    </location>
    <ligand>
        <name>ATP</name>
        <dbReference type="ChEBI" id="CHEBI:30616"/>
    </ligand>
</feature>
<dbReference type="HOGENOM" id="CLU_020352_0_1_0"/>
<keyword evidence="8" id="KW-0175">Coiled coil</keyword>
<dbReference type="Gene3D" id="3.30.420.40">
    <property type="match status" value="2"/>
</dbReference>
<feature type="binding site" evidence="6">
    <location>
        <begin position="340"/>
        <end position="344"/>
    </location>
    <ligand>
        <name>ATP</name>
        <dbReference type="ChEBI" id="CHEBI:30616"/>
    </ligand>
</feature>
<comment type="function">
    <text evidence="6">Catalyzes the formation of acetyl phosphate from acetate and ATP. Can also catalyze the reverse reaction.</text>
</comment>
<keyword evidence="3 6" id="KW-0547">Nucleotide-binding</keyword>
<keyword evidence="5 6" id="KW-0067">ATP-binding</keyword>
<evidence type="ECO:0000313" key="9">
    <source>
        <dbReference type="EMBL" id="AHG91323.1"/>
    </source>
</evidence>
<feature type="binding site" evidence="6">
    <location>
        <position position="14"/>
    </location>
    <ligand>
        <name>ATP</name>
        <dbReference type="ChEBI" id="CHEBI:30616"/>
    </ligand>
</feature>
<name>W0RPC2_9BACT</name>
<keyword evidence="6" id="KW-0479">Metal-binding</keyword>
<comment type="subunit">
    <text evidence="6">Homodimer.</text>
</comment>
<dbReference type="PANTHER" id="PTHR21060">
    <property type="entry name" value="ACETATE KINASE"/>
    <property type="match status" value="1"/>
</dbReference>
<comment type="similarity">
    <text evidence="1 6 7">Belongs to the acetokinase family.</text>
</comment>
<evidence type="ECO:0000256" key="2">
    <source>
        <dbReference type="ARBA" id="ARBA00022679"/>
    </source>
</evidence>
<keyword evidence="6" id="KW-0460">Magnesium</keyword>
<feature type="binding site" evidence="6">
    <location>
        <position position="98"/>
    </location>
    <ligand>
        <name>substrate</name>
    </ligand>
</feature>
<dbReference type="UniPathway" id="UPA00340">
    <property type="reaction ID" value="UER00458"/>
</dbReference>
<dbReference type="GO" id="GO:0008776">
    <property type="term" value="F:acetate kinase activity"/>
    <property type="evidence" value="ECO:0007669"/>
    <property type="project" value="UniProtKB-UniRule"/>
</dbReference>
<dbReference type="CDD" id="cd24010">
    <property type="entry name" value="ASKHA_NBD_AcK_PK"/>
    <property type="match status" value="1"/>
</dbReference>
<feature type="site" description="Transition state stabilizer" evidence="6">
    <location>
        <position position="249"/>
    </location>
</feature>
<feature type="binding site" evidence="6">
    <location>
        <position position="394"/>
    </location>
    <ligand>
        <name>Mg(2+)</name>
        <dbReference type="ChEBI" id="CHEBI:18420"/>
    </ligand>
</feature>
<evidence type="ECO:0000313" key="10">
    <source>
        <dbReference type="Proteomes" id="UP000019151"/>
    </source>
</evidence>
<feature type="binding site" evidence="6">
    <location>
        <position position="7"/>
    </location>
    <ligand>
        <name>Mg(2+)</name>
        <dbReference type="ChEBI" id="CHEBI:18420"/>
    </ligand>
</feature>
<evidence type="ECO:0000256" key="1">
    <source>
        <dbReference type="ARBA" id="ARBA00008748"/>
    </source>
</evidence>
<dbReference type="GO" id="GO:0000287">
    <property type="term" value="F:magnesium ion binding"/>
    <property type="evidence" value="ECO:0007669"/>
    <property type="project" value="UniProtKB-UniRule"/>
</dbReference>
<dbReference type="GO" id="GO:0005737">
    <property type="term" value="C:cytoplasm"/>
    <property type="evidence" value="ECO:0007669"/>
    <property type="project" value="UniProtKB-SubCell"/>
</dbReference>
<feature type="coiled-coil region" evidence="8">
    <location>
        <begin position="285"/>
        <end position="312"/>
    </location>
</feature>
<dbReference type="InterPro" id="IPR004372">
    <property type="entry name" value="Ac/propionate_kinase"/>
</dbReference>
<dbReference type="GO" id="GO:0005524">
    <property type="term" value="F:ATP binding"/>
    <property type="evidence" value="ECO:0007669"/>
    <property type="project" value="UniProtKB-KW"/>
</dbReference>
<dbReference type="PATRIC" id="fig|861299.3.peg.3840"/>
<reference evidence="9 10" key="1">
    <citation type="journal article" date="2014" name="Genome Announc.">
        <title>Genome Sequence and Methylome of Soil Bacterium Gemmatirosa kalamazoonensis KBS708T, a Member of the Rarely Cultivated Gemmatimonadetes Phylum.</title>
        <authorList>
            <person name="Debruyn J.M."/>
            <person name="Radosevich M."/>
            <person name="Wommack K.E."/>
            <person name="Polson S.W."/>
            <person name="Hauser L.J."/>
            <person name="Fawaz M.N."/>
            <person name="Korlach J."/>
            <person name="Tsai Y.C."/>
        </authorList>
    </citation>
    <scope>NUCLEOTIDE SEQUENCE [LARGE SCALE GENOMIC DNA]</scope>
    <source>
        <strain evidence="9 10">KBS708</strain>
    </source>
</reference>
<dbReference type="Proteomes" id="UP000019151">
    <property type="component" value="Chromosome"/>
</dbReference>
<dbReference type="AlphaFoldDB" id="W0RPC2"/>
<evidence type="ECO:0000256" key="3">
    <source>
        <dbReference type="ARBA" id="ARBA00022741"/>
    </source>
</evidence>
<dbReference type="eggNOG" id="COG0282">
    <property type="taxonomic scope" value="Bacteria"/>
</dbReference>
<dbReference type="Pfam" id="PF00871">
    <property type="entry name" value="Acetate_kinase"/>
    <property type="match status" value="1"/>
</dbReference>
<sequence>MNVLVLNVGSSSLKFQLVRTDAERMSANTDEKLARGTIERLGGESVISLKAGDGPSTKTTAPLRDHRAAVEFIMRWLVSDESGGALGGRADVEAVGHRVVHGGEHFTRSVLIDDTVLRGIEENIDLAPLHNPANLKGIAAARAVLGAGTPQVAVFDTAFHQTLPDHAYLYAIPYQFYRRYKVRRYGFHGTSHRYVAHRWRQLTGTARDDTRLVTLHLGNGCSACAISGGDSVDTSMGFTPLEGLVMGTRSGDVDPAVLEYLSSKEGMTMSEAETMLNKSSGLLGVSGLTHDMRELLAEAEEHDDRRARLAIEIFCHRARKYIGAYLAEMGGADAVVFAGGIGENAPTVRARIVAGLDWLGLTLDAERNAAAVGREGKISTDDARLAAWVIPTDEELLIARDTVRVVTGAPARF</sequence>
<evidence type="ECO:0000256" key="4">
    <source>
        <dbReference type="ARBA" id="ARBA00022777"/>
    </source>
</evidence>
<feature type="active site" description="Proton donor/acceptor" evidence="6">
    <location>
        <position position="156"/>
    </location>
</feature>
<dbReference type="PIRSF" id="PIRSF000722">
    <property type="entry name" value="Acetate_prop_kin"/>
    <property type="match status" value="1"/>
</dbReference>
<dbReference type="PANTHER" id="PTHR21060:SF15">
    <property type="entry name" value="ACETATE KINASE-RELATED"/>
    <property type="match status" value="1"/>
</dbReference>
<comment type="pathway">
    <text evidence="6">Metabolic intermediate biosynthesis; acetyl-CoA biosynthesis; acetyl-CoA from acetate: step 1/2.</text>
</comment>
<protein>
    <recommendedName>
        <fullName evidence="6">Acetate kinase</fullName>
        <ecNumber evidence="6">2.7.2.1</ecNumber>
    </recommendedName>
    <alternativeName>
        <fullName evidence="6">Acetokinase</fullName>
    </alternativeName>
</protein>
<keyword evidence="2 6" id="KW-0808">Transferase</keyword>
<feature type="site" description="Transition state stabilizer" evidence="6">
    <location>
        <position position="188"/>
    </location>
</feature>
<dbReference type="SUPFAM" id="SSF53067">
    <property type="entry name" value="Actin-like ATPase domain"/>
    <property type="match status" value="2"/>
</dbReference>
<organism evidence="9 10">
    <name type="scientific">Gemmatirosa kalamazoonensis</name>
    <dbReference type="NCBI Taxonomy" id="861299"/>
    <lineage>
        <taxon>Bacteria</taxon>
        <taxon>Pseudomonadati</taxon>
        <taxon>Gemmatimonadota</taxon>
        <taxon>Gemmatimonadia</taxon>
        <taxon>Gemmatimonadales</taxon>
        <taxon>Gemmatimonadaceae</taxon>
        <taxon>Gemmatirosa</taxon>
    </lineage>
</organism>
<proteinExistence type="inferred from homology"/>
<accession>W0RPC2</accession>
<evidence type="ECO:0000256" key="8">
    <source>
        <dbReference type="SAM" id="Coils"/>
    </source>
</evidence>
<dbReference type="NCBIfam" id="TIGR00016">
    <property type="entry name" value="ackA"/>
    <property type="match status" value="1"/>
</dbReference>
<dbReference type="GO" id="GO:0006085">
    <property type="term" value="P:acetyl-CoA biosynthetic process"/>
    <property type="evidence" value="ECO:0007669"/>
    <property type="project" value="UniProtKB-UniRule"/>
</dbReference>
<dbReference type="GO" id="GO:0006083">
    <property type="term" value="P:acetate metabolic process"/>
    <property type="evidence" value="ECO:0007669"/>
    <property type="project" value="TreeGrafter"/>
</dbReference>
<gene>
    <name evidence="6" type="primary">ackA</name>
    <name evidence="9" type="ORF">J421_3786</name>
</gene>
<keyword evidence="10" id="KW-1185">Reference proteome</keyword>
<dbReference type="KEGG" id="gba:J421_3786"/>
<evidence type="ECO:0000256" key="6">
    <source>
        <dbReference type="HAMAP-Rule" id="MF_00020"/>
    </source>
</evidence>
<dbReference type="InterPro" id="IPR023865">
    <property type="entry name" value="Aliphatic_acid_kinase_CS"/>
</dbReference>
<keyword evidence="4 6" id="KW-0418">Kinase</keyword>
<dbReference type="EC" id="2.7.2.1" evidence="6"/>
<dbReference type="RefSeq" id="WP_025412774.1">
    <property type="nucleotide sequence ID" value="NZ_CP007128.1"/>
</dbReference>
<dbReference type="PROSITE" id="PS01076">
    <property type="entry name" value="ACETATE_KINASE_2"/>
    <property type="match status" value="1"/>
</dbReference>
<feature type="binding site" evidence="6">
    <location>
        <begin position="291"/>
        <end position="293"/>
    </location>
    <ligand>
        <name>ATP</name>
        <dbReference type="ChEBI" id="CHEBI:30616"/>
    </ligand>
</feature>
<evidence type="ECO:0000256" key="5">
    <source>
        <dbReference type="ARBA" id="ARBA00022840"/>
    </source>
</evidence>
<dbReference type="STRING" id="861299.J421_3786"/>
<dbReference type="PROSITE" id="PS01075">
    <property type="entry name" value="ACETATE_KINASE_1"/>
    <property type="match status" value="1"/>
</dbReference>
<dbReference type="PRINTS" id="PR00471">
    <property type="entry name" value="ACETATEKNASE"/>
</dbReference>
<dbReference type="InterPro" id="IPR043129">
    <property type="entry name" value="ATPase_NBD"/>
</dbReference>